<reference evidence="10 11" key="1">
    <citation type="submission" date="2024-02" db="EMBL/GenBank/DDBJ databases">
        <authorList>
            <person name="Chen Y."/>
            <person name="Shah S."/>
            <person name="Dougan E. K."/>
            <person name="Thang M."/>
            <person name="Chan C."/>
        </authorList>
    </citation>
    <scope>NUCLEOTIDE SEQUENCE [LARGE SCALE GENOMIC DNA]</scope>
</reference>
<evidence type="ECO:0000313" key="10">
    <source>
        <dbReference type="EMBL" id="CAK8994804.1"/>
    </source>
</evidence>
<keyword evidence="11" id="KW-1185">Reference proteome</keyword>
<dbReference type="InterPro" id="IPR002048">
    <property type="entry name" value="EF_hand_dom"/>
</dbReference>
<evidence type="ECO:0000256" key="2">
    <source>
        <dbReference type="ARBA" id="ARBA00022692"/>
    </source>
</evidence>
<keyword evidence="5 8" id="KW-0472">Membrane</keyword>
<feature type="domain" description="EF-hand" evidence="9">
    <location>
        <begin position="366"/>
        <end position="401"/>
    </location>
</feature>
<evidence type="ECO:0000256" key="6">
    <source>
        <dbReference type="SAM" id="Coils"/>
    </source>
</evidence>
<dbReference type="Pfam" id="PF00520">
    <property type="entry name" value="Ion_trans"/>
    <property type="match status" value="1"/>
</dbReference>
<comment type="subcellular location">
    <subcellularLocation>
        <location evidence="1">Membrane</location>
        <topology evidence="1">Multi-pass membrane protein</topology>
    </subcellularLocation>
</comment>
<evidence type="ECO:0000256" key="7">
    <source>
        <dbReference type="SAM" id="MobiDB-lite"/>
    </source>
</evidence>
<organism evidence="10 11">
    <name type="scientific">Durusdinium trenchii</name>
    <dbReference type="NCBI Taxonomy" id="1381693"/>
    <lineage>
        <taxon>Eukaryota</taxon>
        <taxon>Sar</taxon>
        <taxon>Alveolata</taxon>
        <taxon>Dinophyceae</taxon>
        <taxon>Suessiales</taxon>
        <taxon>Symbiodiniaceae</taxon>
        <taxon>Durusdinium</taxon>
    </lineage>
</organism>
<gene>
    <name evidence="10" type="ORF">SCF082_LOCUS4083</name>
</gene>
<evidence type="ECO:0000313" key="11">
    <source>
        <dbReference type="Proteomes" id="UP001642464"/>
    </source>
</evidence>
<feature type="coiled-coil region" evidence="6">
    <location>
        <begin position="346"/>
        <end position="381"/>
    </location>
</feature>
<dbReference type="PANTHER" id="PTHR10037:SF62">
    <property type="entry name" value="SODIUM CHANNEL PROTEIN 60E"/>
    <property type="match status" value="1"/>
</dbReference>
<evidence type="ECO:0000256" key="5">
    <source>
        <dbReference type="ARBA" id="ARBA00023136"/>
    </source>
</evidence>
<evidence type="ECO:0000259" key="9">
    <source>
        <dbReference type="PROSITE" id="PS50222"/>
    </source>
</evidence>
<sequence>MAVAAVMARRQEAETPKVVSLTVATPSSPSRPSSAFSTRSFRASDQGAKVQSFVGDDDWREKQVSKAVSVYSSKREVADDEFQEILQEQGVADIKTEEEEVTPRVQLVETTEFESGIGVMIAINAVLMGFEVDLAKTGDIGWIIVENFFCILWITEMLLKLRALRLEYFWSPFNLLDFALVLLAIAEAWIIPFLLPSTGGPSGLGVIRIVRIMRMLRLLRLIRLMKLFKNLWLIIVGFRESLSTLFWVIMLLTVVIYVFAIFLRYTLNCLSSQFEDWNECEEYFGSMPAAMYTMFQVITLESWSQVFARPIVRKQPAFLIFFLLFLFLTTFGILNIIVGVIVENTLNAAKQNQELQERRMQRQLRQELESIRRLFEEADADGSGTLEKTEFIDILNDPVVQATLTRMEIPIDDPGALFEILDPQGNDSLSFPTFAQGVLRVKGPPTQLDMKTMQLGVTSISKRVTKVEQLGDGNGLAGSWSYMRSHLTSYAATLGREGGDTTL</sequence>
<dbReference type="Gene3D" id="1.10.238.10">
    <property type="entry name" value="EF-hand"/>
    <property type="match status" value="1"/>
</dbReference>
<dbReference type="InterPro" id="IPR018247">
    <property type="entry name" value="EF_Hand_1_Ca_BS"/>
</dbReference>
<protein>
    <submittedName>
        <fullName evidence="10">Cation channel sperm-associated protein 1 (CatSper1)</fullName>
    </submittedName>
</protein>
<dbReference type="InterPro" id="IPR043203">
    <property type="entry name" value="VGCC_Ca_Na"/>
</dbReference>
<proteinExistence type="predicted"/>
<keyword evidence="6" id="KW-0175">Coiled coil</keyword>
<dbReference type="PROSITE" id="PS50222">
    <property type="entry name" value="EF_HAND_2"/>
    <property type="match status" value="1"/>
</dbReference>
<dbReference type="PROSITE" id="PS00018">
    <property type="entry name" value="EF_HAND_1"/>
    <property type="match status" value="1"/>
</dbReference>
<dbReference type="InterPro" id="IPR005821">
    <property type="entry name" value="Ion_trans_dom"/>
</dbReference>
<dbReference type="InterPro" id="IPR011992">
    <property type="entry name" value="EF-hand-dom_pair"/>
</dbReference>
<accession>A0ABP0I063</accession>
<dbReference type="Gene3D" id="1.10.287.70">
    <property type="match status" value="1"/>
</dbReference>
<evidence type="ECO:0000256" key="8">
    <source>
        <dbReference type="SAM" id="Phobius"/>
    </source>
</evidence>
<dbReference type="SUPFAM" id="SSF47473">
    <property type="entry name" value="EF-hand"/>
    <property type="match status" value="1"/>
</dbReference>
<dbReference type="Gene3D" id="1.20.120.350">
    <property type="entry name" value="Voltage-gated potassium channels. Chain C"/>
    <property type="match status" value="1"/>
</dbReference>
<keyword evidence="2 8" id="KW-0812">Transmembrane</keyword>
<evidence type="ECO:0000256" key="1">
    <source>
        <dbReference type="ARBA" id="ARBA00004141"/>
    </source>
</evidence>
<comment type="caution">
    <text evidence="10">The sequence shown here is derived from an EMBL/GenBank/DDBJ whole genome shotgun (WGS) entry which is preliminary data.</text>
</comment>
<feature type="region of interest" description="Disordered" evidence="7">
    <location>
        <begin position="1"/>
        <end position="42"/>
    </location>
</feature>
<keyword evidence="4 8" id="KW-1133">Transmembrane helix</keyword>
<feature type="compositionally biased region" description="Low complexity" evidence="7">
    <location>
        <begin position="24"/>
        <end position="42"/>
    </location>
</feature>
<dbReference type="PANTHER" id="PTHR10037">
    <property type="entry name" value="VOLTAGE-GATED CATION CHANNEL CALCIUM AND SODIUM"/>
    <property type="match status" value="1"/>
</dbReference>
<dbReference type="EMBL" id="CAXAMM010002113">
    <property type="protein sequence ID" value="CAK8994804.1"/>
    <property type="molecule type" value="Genomic_DNA"/>
</dbReference>
<dbReference type="Proteomes" id="UP001642464">
    <property type="component" value="Unassembled WGS sequence"/>
</dbReference>
<dbReference type="InterPro" id="IPR027359">
    <property type="entry name" value="Volt_channel_dom_sf"/>
</dbReference>
<evidence type="ECO:0000256" key="4">
    <source>
        <dbReference type="ARBA" id="ARBA00022989"/>
    </source>
</evidence>
<feature type="transmembrane region" description="Helical" evidence="8">
    <location>
        <begin position="244"/>
        <end position="263"/>
    </location>
</feature>
<feature type="transmembrane region" description="Helical" evidence="8">
    <location>
        <begin position="178"/>
        <end position="197"/>
    </location>
</feature>
<dbReference type="SUPFAM" id="SSF81324">
    <property type="entry name" value="Voltage-gated potassium channels"/>
    <property type="match status" value="1"/>
</dbReference>
<keyword evidence="3" id="KW-0106">Calcium</keyword>
<evidence type="ECO:0000256" key="3">
    <source>
        <dbReference type="ARBA" id="ARBA00022837"/>
    </source>
</evidence>
<feature type="transmembrane region" description="Helical" evidence="8">
    <location>
        <begin position="317"/>
        <end position="342"/>
    </location>
</feature>
<name>A0ABP0I063_9DINO</name>